<dbReference type="PANTHER" id="PTHR35727:SF7">
    <property type="entry name" value="S-ADENOSYLMETHIONINE DECARBOXYLASE PROENZYME"/>
    <property type="match status" value="1"/>
</dbReference>
<protein>
    <submittedName>
        <fullName evidence="1">S-adenosylmethionine decarboxylase</fullName>
    </submittedName>
</protein>
<sequence>MTVFVRTLGIIRVSSASSFRSSSWSQVFESEGCGKKLNELMESKGGKKKSSSSKSLFYEAPSVTALKTSGLTVESRNSDQLLTLTASASHPEFC</sequence>
<accession>A0A4Y1R7T7</accession>
<evidence type="ECO:0000313" key="1">
    <source>
        <dbReference type="EMBL" id="BBH00145.1"/>
    </source>
</evidence>
<dbReference type="Pfam" id="PF08132">
    <property type="entry name" value="AdoMetDC_leader"/>
    <property type="match status" value="1"/>
</dbReference>
<proteinExistence type="predicted"/>
<gene>
    <name evidence="1" type="ORF">Prudu_010064</name>
</gene>
<organism evidence="1">
    <name type="scientific">Prunus dulcis</name>
    <name type="common">Almond</name>
    <name type="synonym">Amygdalus dulcis</name>
    <dbReference type="NCBI Taxonomy" id="3755"/>
    <lineage>
        <taxon>Eukaryota</taxon>
        <taxon>Viridiplantae</taxon>
        <taxon>Streptophyta</taxon>
        <taxon>Embryophyta</taxon>
        <taxon>Tracheophyta</taxon>
        <taxon>Spermatophyta</taxon>
        <taxon>Magnoliopsida</taxon>
        <taxon>eudicotyledons</taxon>
        <taxon>Gunneridae</taxon>
        <taxon>Pentapetalae</taxon>
        <taxon>rosids</taxon>
        <taxon>fabids</taxon>
        <taxon>Rosales</taxon>
        <taxon>Rosaceae</taxon>
        <taxon>Amygdaloideae</taxon>
        <taxon>Amygdaleae</taxon>
        <taxon>Prunus</taxon>
    </lineage>
</organism>
<dbReference type="PANTHER" id="PTHR35727">
    <property type="entry name" value="BNAA05G33520D PROTEIN"/>
    <property type="match status" value="1"/>
</dbReference>
<name>A0A4Y1R7T7_PRUDU</name>
<dbReference type="AlphaFoldDB" id="A0A4Y1R7T7"/>
<dbReference type="EMBL" id="AP019299">
    <property type="protein sequence ID" value="BBH00145.1"/>
    <property type="molecule type" value="Genomic_DNA"/>
</dbReference>
<reference evidence="1" key="1">
    <citation type="journal article" date="2019" name="Science">
        <title>Mutation of a bHLH transcription factor allowed almond domestication.</title>
        <authorList>
            <person name="Sanchez-Perez R."/>
            <person name="Pavan S."/>
            <person name="Mazzeo R."/>
            <person name="Moldovan C."/>
            <person name="Aiese Cigliano R."/>
            <person name="Del Cueto J."/>
            <person name="Ricciardi F."/>
            <person name="Lotti C."/>
            <person name="Ricciardi L."/>
            <person name="Dicenta F."/>
            <person name="Lopez-Marques R.L."/>
            <person name="Lindberg Moller B."/>
        </authorList>
    </citation>
    <scope>NUCLEOTIDE SEQUENCE</scope>
</reference>
<dbReference type="InterPro" id="IPR012511">
    <property type="entry name" value="AdoMetDC_leader"/>
</dbReference>